<organism evidence="1">
    <name type="scientific">Triticum urartu</name>
    <name type="common">Red wild einkorn</name>
    <name type="synonym">Crithodium urartu</name>
    <dbReference type="NCBI Taxonomy" id="4572"/>
    <lineage>
        <taxon>Eukaryota</taxon>
        <taxon>Viridiplantae</taxon>
        <taxon>Streptophyta</taxon>
        <taxon>Embryophyta</taxon>
        <taxon>Tracheophyta</taxon>
        <taxon>Spermatophyta</taxon>
        <taxon>Magnoliopsida</taxon>
        <taxon>Liliopsida</taxon>
        <taxon>Poales</taxon>
        <taxon>Poaceae</taxon>
        <taxon>BOP clade</taxon>
        <taxon>Pooideae</taxon>
        <taxon>Triticodae</taxon>
        <taxon>Triticeae</taxon>
        <taxon>Triticinae</taxon>
        <taxon>Triticum</taxon>
    </lineage>
</organism>
<sequence>MLTTALSPSRPRHTSMAGVSRVSPVSFLKANPSTATFFPATVLNMEETTRLTKRLFW</sequence>
<dbReference type="EMBL" id="KD287104">
    <property type="protein sequence ID" value="EMS45402.1"/>
    <property type="molecule type" value="Genomic_DNA"/>
</dbReference>
<protein>
    <submittedName>
        <fullName evidence="1">Uncharacterized protein</fullName>
    </submittedName>
</protein>
<accession>M7YE47</accession>
<proteinExistence type="predicted"/>
<reference evidence="1" key="1">
    <citation type="journal article" date="2013" name="Nature">
        <title>Draft genome of the wheat A-genome progenitor Triticum urartu.</title>
        <authorList>
            <person name="Ling H.Q."/>
            <person name="Zhao S."/>
            <person name="Liu D."/>
            <person name="Wang J."/>
            <person name="Sun H."/>
            <person name="Zhang C."/>
            <person name="Fan H."/>
            <person name="Li D."/>
            <person name="Dong L."/>
            <person name="Tao Y."/>
            <person name="Gao C."/>
            <person name="Wu H."/>
            <person name="Li Y."/>
            <person name="Cui Y."/>
            <person name="Guo X."/>
            <person name="Zheng S."/>
            <person name="Wang B."/>
            <person name="Yu K."/>
            <person name="Liang Q."/>
            <person name="Yang W."/>
            <person name="Lou X."/>
            <person name="Chen J."/>
            <person name="Feng M."/>
            <person name="Jian J."/>
            <person name="Zhang X."/>
            <person name="Luo G."/>
            <person name="Jiang Y."/>
            <person name="Liu J."/>
            <person name="Wang Z."/>
            <person name="Sha Y."/>
            <person name="Zhang B."/>
            <person name="Wu H."/>
            <person name="Tang D."/>
            <person name="Shen Q."/>
            <person name="Xue P."/>
            <person name="Zou S."/>
            <person name="Wang X."/>
            <person name="Liu X."/>
            <person name="Wang F."/>
            <person name="Yang Y."/>
            <person name="An X."/>
            <person name="Dong Z."/>
            <person name="Zhang K."/>
            <person name="Zhang X."/>
            <person name="Luo M.C."/>
            <person name="Dvorak J."/>
            <person name="Tong Y."/>
            <person name="Wang J."/>
            <person name="Yang H."/>
            <person name="Li Z."/>
            <person name="Wang D."/>
            <person name="Zhang A."/>
            <person name="Wang J."/>
        </authorList>
    </citation>
    <scope>NUCLEOTIDE SEQUENCE</scope>
</reference>
<gene>
    <name evidence="1" type="ORF">TRIUR3_13056</name>
</gene>
<dbReference type="AlphaFoldDB" id="M7YE47"/>
<evidence type="ECO:0000313" key="1">
    <source>
        <dbReference type="EMBL" id="EMS45402.1"/>
    </source>
</evidence>
<name>M7YE47_TRIUA</name>